<dbReference type="EMBL" id="JADEWL010000182">
    <property type="protein sequence ID" value="MBE9216595.1"/>
    <property type="molecule type" value="Genomic_DNA"/>
</dbReference>
<evidence type="ECO:0000259" key="1">
    <source>
        <dbReference type="Pfam" id="PF10111"/>
    </source>
</evidence>
<reference evidence="2" key="1">
    <citation type="submission" date="2020-10" db="EMBL/GenBank/DDBJ databases">
        <authorList>
            <person name="Castelo-Branco R."/>
            <person name="Eusebio N."/>
            <person name="Adriana R."/>
            <person name="Vieira A."/>
            <person name="Brugerolle De Fraissinette N."/>
            <person name="Rezende De Castro R."/>
            <person name="Schneider M.P."/>
            <person name="Vasconcelos V."/>
            <person name="Leao P.N."/>
        </authorList>
    </citation>
    <scope>NUCLEOTIDE SEQUENCE</scope>
    <source>
        <strain evidence="2">LEGE 06105</strain>
    </source>
</reference>
<evidence type="ECO:0000313" key="3">
    <source>
        <dbReference type="Proteomes" id="UP000620559"/>
    </source>
</evidence>
<dbReference type="InterPro" id="IPR029044">
    <property type="entry name" value="Nucleotide-diphossugar_trans"/>
</dbReference>
<dbReference type="PANTHER" id="PTHR43685">
    <property type="entry name" value="GLYCOSYLTRANSFERASE"/>
    <property type="match status" value="1"/>
</dbReference>
<dbReference type="Proteomes" id="UP000620559">
    <property type="component" value="Unassembled WGS sequence"/>
</dbReference>
<organism evidence="2 3">
    <name type="scientific">Plectonema cf. radiosum LEGE 06105</name>
    <dbReference type="NCBI Taxonomy" id="945769"/>
    <lineage>
        <taxon>Bacteria</taxon>
        <taxon>Bacillati</taxon>
        <taxon>Cyanobacteriota</taxon>
        <taxon>Cyanophyceae</taxon>
        <taxon>Oscillatoriophycideae</taxon>
        <taxon>Oscillatoriales</taxon>
        <taxon>Microcoleaceae</taxon>
        <taxon>Plectonema</taxon>
    </lineage>
</organism>
<proteinExistence type="predicted"/>
<evidence type="ECO:0000313" key="2">
    <source>
        <dbReference type="EMBL" id="MBE9216595.1"/>
    </source>
</evidence>
<dbReference type="RefSeq" id="WP_193925249.1">
    <property type="nucleotide sequence ID" value="NZ_JADEWL010000182.1"/>
</dbReference>
<dbReference type="CDD" id="cd00761">
    <property type="entry name" value="Glyco_tranf_GTA_type"/>
    <property type="match status" value="1"/>
</dbReference>
<dbReference type="Pfam" id="PF10111">
    <property type="entry name" value="Glyco_tranf_2_2"/>
    <property type="match status" value="1"/>
</dbReference>
<dbReference type="SUPFAM" id="SSF53448">
    <property type="entry name" value="Nucleotide-diphospho-sugar transferases"/>
    <property type="match status" value="1"/>
</dbReference>
<dbReference type="InterPro" id="IPR019290">
    <property type="entry name" value="GlycosylTrfase-like_prok"/>
</dbReference>
<sequence length="337" mass="38284">MINNTKAVISVIIPAYNAAKTIHQTVMSVLNQTFSNLELIVINDGSQDSTLDVLFSIKDSRLQVFSYENSGVCVSRNRGIEQAGGEFISFLDADDIWTPDKLEAQLTALQKNPQAAVAYSWVDYIDEYGNFFHPGNHITINGSAYEKMLVQNILENGSNPLIRREALAEVGGFDPSLTLAEDWDMWLRLSERYDFVTVPCVQILYRTSSSSASTNVVKMEKSCLKFIEKSFNNAPASLQYLKKNTLSTLYHYLTFKSLESPLSRKNGIIATRCFWNAIQNDLSTIWQWQTMSKAFFKISTVLILPPEQYKKFKIIVKKLLIKQPANQLEIKYNEVKN</sequence>
<comment type="caution">
    <text evidence="2">The sequence shown here is derived from an EMBL/GenBank/DDBJ whole genome shotgun (WGS) entry which is preliminary data.</text>
</comment>
<feature type="domain" description="Glycosyltransferase 2-like prokaryotic type" evidence="1">
    <location>
        <begin position="10"/>
        <end position="256"/>
    </location>
</feature>
<dbReference type="InterPro" id="IPR050834">
    <property type="entry name" value="Glycosyltransf_2"/>
</dbReference>
<keyword evidence="3" id="KW-1185">Reference proteome</keyword>
<protein>
    <submittedName>
        <fullName evidence="2">Glycosyltransferase</fullName>
    </submittedName>
</protein>
<accession>A0A8J7JXD7</accession>
<name>A0A8J7JXD7_9CYAN</name>
<gene>
    <name evidence="2" type="ORF">IQ247_28720</name>
</gene>
<dbReference type="Gene3D" id="3.90.550.10">
    <property type="entry name" value="Spore Coat Polysaccharide Biosynthesis Protein SpsA, Chain A"/>
    <property type="match status" value="1"/>
</dbReference>
<dbReference type="PANTHER" id="PTHR43685:SF2">
    <property type="entry name" value="GLYCOSYLTRANSFERASE 2-LIKE DOMAIN-CONTAINING PROTEIN"/>
    <property type="match status" value="1"/>
</dbReference>
<dbReference type="AlphaFoldDB" id="A0A8J7JXD7"/>